<reference evidence="1 2" key="2">
    <citation type="journal article" date="2016" name="PeerJ">
        <title>Analysis of five complete genome sequences for members of the class Peribacteria in the recently recognized Peregrinibacteria bacterial phylum.</title>
        <authorList>
            <person name="Anantharaman K."/>
            <person name="Brown C.T."/>
            <person name="Burstein D."/>
            <person name="Castelle C.J."/>
            <person name="Probst A.J."/>
            <person name="Thomas B.C."/>
            <person name="Williams K.H."/>
            <person name="Banfield J.F."/>
        </authorList>
    </citation>
    <scope>NUCLEOTIDE SEQUENCE [LARGE SCALE GENOMIC DNA]</scope>
    <source>
        <strain evidence="1">RIFOXYD1_FULL_PER-ii_59_16</strain>
    </source>
</reference>
<dbReference type="EMBL" id="CP013065">
    <property type="protein sequence ID" value="ALM12999.1"/>
    <property type="molecule type" value="Genomic_DNA"/>
</dbReference>
<evidence type="ECO:0000313" key="1">
    <source>
        <dbReference type="EMBL" id="ALM12999.1"/>
    </source>
</evidence>
<organism evidence="1 2">
    <name type="scientific">Candidatus Peribacter riflensis</name>
    <dbReference type="NCBI Taxonomy" id="1735162"/>
    <lineage>
        <taxon>Bacteria</taxon>
        <taxon>Candidatus Peregrinibacteriota</taxon>
        <taxon>Candidatus Peribacteria</taxon>
        <taxon>Candidatus Peribacterales</taxon>
        <taxon>Candidatus Peribacteraceae</taxon>
        <taxon>Candidatus Peribacter</taxon>
    </lineage>
</organism>
<proteinExistence type="predicted"/>
<name>A0A0S1SEB2_9BACT</name>
<dbReference type="KEGG" id="prf:PeribacterA2_0300"/>
<evidence type="ECO:0000313" key="2">
    <source>
        <dbReference type="Proteomes" id="UP000069135"/>
    </source>
</evidence>
<accession>A0A0S1SEB2</accession>
<reference evidence="2" key="1">
    <citation type="submission" date="2015-10" db="EMBL/GenBank/DDBJ databases">
        <title>Analysis of five complete genome sequences for members of the class Peribacteria in the recently recognized Peregrinibacteria bacterial phylum.</title>
        <authorList>
            <person name="Anantharaman K."/>
            <person name="Brown C.T."/>
            <person name="Burstein D."/>
            <person name="Castelle C.J."/>
            <person name="Probst A.J."/>
            <person name="Thomas B.C."/>
            <person name="Williams K.H."/>
            <person name="Banfield J.F."/>
        </authorList>
    </citation>
    <scope>NUCLEOTIDE SEQUENCE [LARGE SCALE GENOMIC DNA]</scope>
</reference>
<dbReference type="STRING" id="1735162.PeribacterB2_0300"/>
<dbReference type="AlphaFoldDB" id="A0A0S1SEB2"/>
<accession>A0A0S1SRR2</accession>
<gene>
    <name evidence="1" type="ORF">PeribacterD1_0300</name>
</gene>
<accession>A0A0S1SN68</accession>
<protein>
    <submittedName>
        <fullName evidence="1">Uncharacterized protein</fullName>
    </submittedName>
</protein>
<sequence length="291" mass="33651">MIINADSLLPHLRDKVRPTQSDTSRHLLCPYCGIRTKLNTLGDGRRKCTTCGKKFRIHKVTAINKLQQCAEILLCFCLDFSAHRTSQITHHRYKLVAAYYDHFRKLLVEKSLPQEKIQLLSSHGGDVQVVHGKSRCRWCNSKIRSGDEKGKPPVFGVQLHESGKVTIDPLKDDEAVFHFHMFGSKEKTAGRHEGYAGFICCGKFHRFTKDEKGKDGTEQLWTWIRERVRSHHGIWKRNTGYYLKEMEWKYNNRFLEPELQARKIIDLMPMDFLTSWMPKVEKPASAAALPA</sequence>
<dbReference type="Proteomes" id="UP000069135">
    <property type="component" value="Chromosome"/>
</dbReference>
<accession>A0A0S1SG68</accession>
<accession>A0A0S1SW16</accession>
<dbReference type="SUPFAM" id="SSF57783">
    <property type="entry name" value="Zinc beta-ribbon"/>
    <property type="match status" value="1"/>
</dbReference>